<dbReference type="AlphaFoldDB" id="A0A401WZ26"/>
<name>A0A401WZ26_ACEPA</name>
<organism evidence="1 2">
    <name type="scientific">Acetobacter pasteurianus NBRC 3188</name>
    <dbReference type="NCBI Taxonomy" id="1226663"/>
    <lineage>
        <taxon>Bacteria</taxon>
        <taxon>Pseudomonadati</taxon>
        <taxon>Pseudomonadota</taxon>
        <taxon>Alphaproteobacteria</taxon>
        <taxon>Acetobacterales</taxon>
        <taxon>Acetobacteraceae</taxon>
        <taxon>Acetobacter</taxon>
    </lineage>
</organism>
<sequence>MLVDTGQDVGEVIVRIKPGEFCAFDKRHGISDVVAPGVGSGKEIIFSPHAYGPYGAFGRIVVDGDTTIFEEQGKGLPPVERITDRFCQFPLSRDTGKLCFAPCVECCDTGAALFLSDSQTIRSRVSGDLTLDIVELSDLFKCFPCDCRITALPDIMEGPAEMSPAGRFAHVHGSCCVWFIQIPEPGVGVSLQNAPELCQMGLGIDPLAIGREPVGHGGWITPSPWAGIAQIAPDPPFLHAPGFASLTQTGVKNLDGCIISM</sequence>
<evidence type="ECO:0000313" key="1">
    <source>
        <dbReference type="EMBL" id="GCD54598.1"/>
    </source>
</evidence>
<dbReference type="EMBL" id="BDES01000126">
    <property type="protein sequence ID" value="GCD54598.1"/>
    <property type="molecule type" value="Genomic_DNA"/>
</dbReference>
<evidence type="ECO:0000313" key="2">
    <source>
        <dbReference type="Proteomes" id="UP000287300"/>
    </source>
</evidence>
<protein>
    <submittedName>
        <fullName evidence="1">Uncharacterized protein</fullName>
    </submittedName>
</protein>
<reference evidence="1 2" key="1">
    <citation type="submission" date="2016-06" db="EMBL/GenBank/DDBJ databases">
        <title>Acetobacter pasteurianus NBRC 3188 whole genome sequencing project.</title>
        <authorList>
            <person name="Matsutani M."/>
            <person name="Shiwa Y."/>
            <person name="Okamoto-Kainuma A."/>
            <person name="Ishikawa M."/>
            <person name="Koizumi Y."/>
            <person name="Yoshikawa H."/>
            <person name="Yakushi T."/>
            <person name="Matsushita K."/>
        </authorList>
    </citation>
    <scope>NUCLEOTIDE SEQUENCE [LARGE SCALE GENOMIC DNA]</scope>
    <source>
        <strain evidence="1 2">NBRC 3188</strain>
    </source>
</reference>
<gene>
    <name evidence="1" type="ORF">NBRC3188_3295</name>
</gene>
<accession>A0A401WZ26</accession>
<dbReference type="Proteomes" id="UP000287300">
    <property type="component" value="Unassembled WGS sequence"/>
</dbReference>
<comment type="caution">
    <text evidence="1">The sequence shown here is derived from an EMBL/GenBank/DDBJ whole genome shotgun (WGS) entry which is preliminary data.</text>
</comment>
<proteinExistence type="predicted"/>